<evidence type="ECO:0000256" key="3">
    <source>
        <dbReference type="ARBA" id="ARBA00022448"/>
    </source>
</evidence>
<keyword evidence="7 9" id="KW-0472">Membrane</keyword>
<evidence type="ECO:0000256" key="6">
    <source>
        <dbReference type="ARBA" id="ARBA00022989"/>
    </source>
</evidence>
<evidence type="ECO:0000256" key="8">
    <source>
        <dbReference type="SAM" id="MobiDB-lite"/>
    </source>
</evidence>
<proteinExistence type="inferred from homology"/>
<evidence type="ECO:0000256" key="7">
    <source>
        <dbReference type="ARBA" id="ARBA00023136"/>
    </source>
</evidence>
<dbReference type="NCBIfam" id="TIGR01297">
    <property type="entry name" value="CDF"/>
    <property type="match status" value="1"/>
</dbReference>
<feature type="region of interest" description="Disordered" evidence="8">
    <location>
        <begin position="486"/>
        <end position="537"/>
    </location>
</feature>
<dbReference type="InterPro" id="IPR058533">
    <property type="entry name" value="Cation_efflux_TM"/>
</dbReference>
<dbReference type="InterPro" id="IPR027470">
    <property type="entry name" value="Cation_efflux_CTD"/>
</dbReference>
<evidence type="ECO:0000256" key="4">
    <source>
        <dbReference type="ARBA" id="ARBA00022692"/>
    </source>
</evidence>
<feature type="domain" description="Cation efflux protein cytoplasmic" evidence="11">
    <location>
        <begin position="372"/>
        <end position="435"/>
    </location>
</feature>
<keyword evidence="4 9" id="KW-0812">Transmembrane</keyword>
<dbReference type="PANTHER" id="PTHR45820:SF9">
    <property type="entry name" value="FI23527P1"/>
    <property type="match status" value="1"/>
</dbReference>
<feature type="transmembrane region" description="Helical" evidence="9">
    <location>
        <begin position="75"/>
        <end position="97"/>
    </location>
</feature>
<dbReference type="InterPro" id="IPR036837">
    <property type="entry name" value="Cation_efflux_CTD_sf"/>
</dbReference>
<dbReference type="PANTHER" id="PTHR45820">
    <property type="entry name" value="FI23527P1"/>
    <property type="match status" value="1"/>
</dbReference>
<organism evidence="12 13">
    <name type="scientific">Musca domestica</name>
    <name type="common">House fly</name>
    <dbReference type="NCBI Taxonomy" id="7370"/>
    <lineage>
        <taxon>Eukaryota</taxon>
        <taxon>Metazoa</taxon>
        <taxon>Ecdysozoa</taxon>
        <taxon>Arthropoda</taxon>
        <taxon>Hexapoda</taxon>
        <taxon>Insecta</taxon>
        <taxon>Pterygota</taxon>
        <taxon>Neoptera</taxon>
        <taxon>Endopterygota</taxon>
        <taxon>Diptera</taxon>
        <taxon>Brachycera</taxon>
        <taxon>Muscomorpha</taxon>
        <taxon>Muscoidea</taxon>
        <taxon>Muscidae</taxon>
        <taxon>Musca</taxon>
    </lineage>
</organism>
<dbReference type="SUPFAM" id="SSF161111">
    <property type="entry name" value="Cation efflux protein transmembrane domain-like"/>
    <property type="match status" value="1"/>
</dbReference>
<evidence type="ECO:0000259" key="10">
    <source>
        <dbReference type="Pfam" id="PF01545"/>
    </source>
</evidence>
<dbReference type="GeneID" id="101896431"/>
<feature type="transmembrane region" description="Helical" evidence="9">
    <location>
        <begin position="171"/>
        <end position="191"/>
    </location>
</feature>
<evidence type="ECO:0000256" key="1">
    <source>
        <dbReference type="ARBA" id="ARBA00004141"/>
    </source>
</evidence>
<feature type="region of interest" description="Disordered" evidence="8">
    <location>
        <begin position="585"/>
        <end position="635"/>
    </location>
</feature>
<dbReference type="Gene3D" id="1.20.1510.10">
    <property type="entry name" value="Cation efflux protein transmembrane domain"/>
    <property type="match status" value="1"/>
</dbReference>
<feature type="compositionally biased region" description="Basic residues" evidence="8">
    <location>
        <begin position="492"/>
        <end position="529"/>
    </location>
</feature>
<comment type="subcellular location">
    <subcellularLocation>
        <location evidence="1">Membrane</location>
        <topology evidence="1">Multi-pass membrane protein</topology>
    </subcellularLocation>
</comment>
<feature type="transmembrane region" description="Helical" evidence="9">
    <location>
        <begin position="211"/>
        <end position="231"/>
    </location>
</feature>
<protein>
    <submittedName>
        <fullName evidence="13">Proton-coupled zinc antiporter SLC30A1 isoform X1</fullName>
    </submittedName>
</protein>
<evidence type="ECO:0000259" key="11">
    <source>
        <dbReference type="Pfam" id="PF16916"/>
    </source>
</evidence>
<dbReference type="InterPro" id="IPR027469">
    <property type="entry name" value="Cation_efflux_TMD_sf"/>
</dbReference>
<evidence type="ECO:0000313" key="13">
    <source>
        <dbReference type="RefSeq" id="XP_058980064.1"/>
    </source>
</evidence>
<gene>
    <name evidence="13" type="primary">LOC101896431</name>
</gene>
<evidence type="ECO:0000256" key="5">
    <source>
        <dbReference type="ARBA" id="ARBA00022833"/>
    </source>
</evidence>
<feature type="region of interest" description="Disordered" evidence="8">
    <location>
        <begin position="108"/>
        <end position="129"/>
    </location>
</feature>
<keyword evidence="5" id="KW-0862">Zinc</keyword>
<feature type="transmembrane region" description="Helical" evidence="9">
    <location>
        <begin position="50"/>
        <end position="69"/>
    </location>
</feature>
<accession>A0ABM3V2R2</accession>
<feature type="transmembrane region" description="Helical" evidence="9">
    <location>
        <begin position="332"/>
        <end position="350"/>
    </location>
</feature>
<keyword evidence="12" id="KW-1185">Reference proteome</keyword>
<keyword evidence="3" id="KW-0813">Transport</keyword>
<feature type="domain" description="Cation efflux protein transmembrane" evidence="10">
    <location>
        <begin position="159"/>
        <end position="358"/>
    </location>
</feature>
<dbReference type="Pfam" id="PF01545">
    <property type="entry name" value="Cation_efflux"/>
    <property type="match status" value="1"/>
</dbReference>
<dbReference type="Pfam" id="PF16916">
    <property type="entry name" value="ZT_dimer"/>
    <property type="match status" value="1"/>
</dbReference>
<comment type="similarity">
    <text evidence="2">Belongs to the cation diffusion facilitator (CDF) transporter (TC 2.A.4) family. SLC30A subfamily.</text>
</comment>
<keyword evidence="6 9" id="KW-1133">Transmembrane helix</keyword>
<evidence type="ECO:0000256" key="2">
    <source>
        <dbReference type="ARBA" id="ARBA00008873"/>
    </source>
</evidence>
<evidence type="ECO:0000313" key="12">
    <source>
        <dbReference type="Proteomes" id="UP001652621"/>
    </source>
</evidence>
<reference evidence="13" key="1">
    <citation type="submission" date="2025-08" db="UniProtKB">
        <authorList>
            <consortium name="RefSeq"/>
        </authorList>
    </citation>
    <scope>IDENTIFICATION</scope>
    <source>
        <strain evidence="13">Aabys</strain>
        <tissue evidence="13">Whole body</tissue>
    </source>
</reference>
<name>A0ABM3V2R2_MUSDO</name>
<dbReference type="SUPFAM" id="SSF160240">
    <property type="entry name" value="Cation efflux protein cytoplasmic domain-like"/>
    <property type="match status" value="1"/>
</dbReference>
<evidence type="ECO:0000256" key="9">
    <source>
        <dbReference type="SAM" id="Phobius"/>
    </source>
</evidence>
<dbReference type="RefSeq" id="XP_058980064.1">
    <property type="nucleotide sequence ID" value="XM_059124081.1"/>
</dbReference>
<dbReference type="Proteomes" id="UP001652621">
    <property type="component" value="Unplaced"/>
</dbReference>
<sequence length="635" mass="70843">MIAFVNVIKHSYWSQNLNPTTKKRVFFSKPQSTPLKKMPNISFLNRFQPAPLYIVLFLSICYFSVQLILSHLTHALTLLMASYHMLCNILALAGSLVTIKHNELHNSDEEKRYSETSLHTKSGENTESETKPITAVDGIVAVVHVAEDEAQLRERKRLEQKTRNTFGWARIEILTMLIICITLASLSFSLLVEALQTLVHIDHQDSMHLPVHVMILGVVGLLLNGFTYILIGGYTLHQGNFLHINPMGKVVVESSNITIESNGLTKGSIVSSSDHQLREDLKSELGKVHYHTRREGPAELLRDVSSTIFVIVCAVIVHFAKDKEHTAKFIDPVLSIFSCILVVALSYPYMKEACMILLQTVPGTIDMENFERNLVTKFPQIVSYHDLHIWQLSSHSYIATIHIIFKTPKLYEKTIEDIKSHFQEHRIAHITIQPEFQVEGVAIEAGATKNSMECLMQCQNPDCADKMCCKDSQTDLREVSVCDGHGHDGGKKSKKHHNHHHGHSHGHTGHSHAHGHSHKTKPVNHKHSSKQCDKSKDNEMTTMENLGKQNETAITSAGQKVPNLEEKHNLDNKGEEAALKVITPSSTTATAKTEISSVVSDNSEASTETMPPSIPSTTTCCGHDNQPTTSSITKC</sequence>
<dbReference type="InterPro" id="IPR002524">
    <property type="entry name" value="Cation_efflux"/>
</dbReference>